<reference evidence="8 9" key="1">
    <citation type="submission" date="2023-10" db="EMBL/GenBank/DDBJ databases">
        <authorList>
            <person name="Maclean D."/>
            <person name="Macfadyen A."/>
        </authorList>
    </citation>
    <scope>NUCLEOTIDE SEQUENCE [LARGE SCALE GENOMIC DNA]</scope>
</reference>
<dbReference type="PANTHER" id="PTHR11380:SF5">
    <property type="entry name" value="TRANSCRIPTION INITIATION FACTOR TFIID SUBUNIT 13"/>
    <property type="match status" value="1"/>
</dbReference>
<keyword evidence="2" id="KW-0805">Transcription regulation</keyword>
<evidence type="ECO:0000313" key="9">
    <source>
        <dbReference type="Proteomes" id="UP001314263"/>
    </source>
</evidence>
<accession>A0AAV1I418</accession>
<dbReference type="SUPFAM" id="SSF47113">
    <property type="entry name" value="Histone-fold"/>
    <property type="match status" value="1"/>
</dbReference>
<evidence type="ECO:0000313" key="8">
    <source>
        <dbReference type="EMBL" id="CAK0780214.1"/>
    </source>
</evidence>
<gene>
    <name evidence="8" type="ORF">CVIRNUC_004972</name>
</gene>
<evidence type="ECO:0000256" key="5">
    <source>
        <dbReference type="ARBA" id="ARBA00038392"/>
    </source>
</evidence>
<dbReference type="EMBL" id="CAUYUE010000006">
    <property type="protein sequence ID" value="CAK0780214.1"/>
    <property type="molecule type" value="Genomic_DNA"/>
</dbReference>
<dbReference type="GO" id="GO:0006366">
    <property type="term" value="P:transcription by RNA polymerase II"/>
    <property type="evidence" value="ECO:0007669"/>
    <property type="project" value="InterPro"/>
</dbReference>
<dbReference type="Proteomes" id="UP001314263">
    <property type="component" value="Unassembled WGS sequence"/>
</dbReference>
<evidence type="ECO:0000256" key="1">
    <source>
        <dbReference type="ARBA" id="ARBA00004123"/>
    </source>
</evidence>
<dbReference type="GO" id="GO:0005634">
    <property type="term" value="C:nucleus"/>
    <property type="evidence" value="ECO:0007669"/>
    <property type="project" value="UniProtKB-SubCell"/>
</dbReference>
<evidence type="ECO:0000256" key="6">
    <source>
        <dbReference type="ARBA" id="ARBA00040136"/>
    </source>
</evidence>
<organism evidence="8 9">
    <name type="scientific">Coccomyxa viridis</name>
    <dbReference type="NCBI Taxonomy" id="1274662"/>
    <lineage>
        <taxon>Eukaryota</taxon>
        <taxon>Viridiplantae</taxon>
        <taxon>Chlorophyta</taxon>
        <taxon>core chlorophytes</taxon>
        <taxon>Trebouxiophyceae</taxon>
        <taxon>Trebouxiophyceae incertae sedis</taxon>
        <taxon>Coccomyxaceae</taxon>
        <taxon>Coccomyxa</taxon>
    </lineage>
</organism>
<keyword evidence="4" id="KW-0539">Nucleus</keyword>
<dbReference type="GO" id="GO:0046982">
    <property type="term" value="F:protein heterodimerization activity"/>
    <property type="evidence" value="ECO:0007669"/>
    <property type="project" value="InterPro"/>
</dbReference>
<dbReference type="InterPro" id="IPR003195">
    <property type="entry name" value="TFIID_TAF13"/>
</dbReference>
<feature type="region of interest" description="Disordered" evidence="7">
    <location>
        <begin position="1"/>
        <end position="27"/>
    </location>
</feature>
<dbReference type="InterPro" id="IPR009072">
    <property type="entry name" value="Histone-fold"/>
</dbReference>
<comment type="similarity">
    <text evidence="5">Belongs to the TAF13 family.</text>
</comment>
<evidence type="ECO:0000256" key="2">
    <source>
        <dbReference type="ARBA" id="ARBA00023015"/>
    </source>
</evidence>
<dbReference type="Pfam" id="PF02269">
    <property type="entry name" value="TFIID-18kDa"/>
    <property type="match status" value="1"/>
</dbReference>
<comment type="subcellular location">
    <subcellularLocation>
        <location evidence="1">Nucleus</location>
    </subcellularLocation>
</comment>
<dbReference type="PANTHER" id="PTHR11380">
    <property type="entry name" value="TRANSCRIPTION INITIATION FACTOR TFIID/SUPT3-RELATED"/>
    <property type="match status" value="1"/>
</dbReference>
<evidence type="ECO:0000256" key="7">
    <source>
        <dbReference type="SAM" id="MobiDB-lite"/>
    </source>
</evidence>
<dbReference type="AlphaFoldDB" id="A0AAV1I418"/>
<proteinExistence type="inferred from homology"/>
<keyword evidence="9" id="KW-1185">Reference proteome</keyword>
<comment type="caution">
    <text evidence="8">The sequence shown here is derived from an EMBL/GenBank/DDBJ whole genome shotgun (WGS) entry which is preliminary data.</text>
</comment>
<evidence type="ECO:0000256" key="3">
    <source>
        <dbReference type="ARBA" id="ARBA00023163"/>
    </source>
</evidence>
<feature type="compositionally biased region" description="Basic residues" evidence="7">
    <location>
        <begin position="1"/>
        <end position="17"/>
    </location>
</feature>
<name>A0AAV1I418_9CHLO</name>
<dbReference type="Gene3D" id="1.10.20.10">
    <property type="entry name" value="Histone, subunit A"/>
    <property type="match status" value="1"/>
</dbReference>
<protein>
    <recommendedName>
        <fullName evidence="6">Transcription initiation factor TFIID subunit 13</fullName>
    </recommendedName>
</protein>
<evidence type="ECO:0000256" key="4">
    <source>
        <dbReference type="ARBA" id="ARBA00023242"/>
    </source>
</evidence>
<dbReference type="CDD" id="cd07978">
    <property type="entry name" value="HFD_TAF13"/>
    <property type="match status" value="1"/>
</dbReference>
<keyword evidence="3" id="KW-0804">Transcription</keyword>
<sequence length="139" mass="15262">MAPQAKSHKTAGKKKGKKAQDAAGGPAVPAALASLRKRGLFSKDLPTMMYGYGDTRNHYQATVDLVEDITIEYATALTQSAMDRTSTGKAGKLQAEDVLFVVRKDPKKFARGMQLLQLNEEIKSAKKVFEEEETMKDEP</sequence>